<dbReference type="SMART" id="SM00559">
    <property type="entry name" value="Ku78"/>
    <property type="match status" value="1"/>
</dbReference>
<feature type="compositionally biased region" description="Basic and acidic residues" evidence="4">
    <location>
        <begin position="283"/>
        <end position="307"/>
    </location>
</feature>
<evidence type="ECO:0000256" key="2">
    <source>
        <dbReference type="ARBA" id="ARBA00023172"/>
    </source>
</evidence>
<dbReference type="AlphaFoldDB" id="A0A1H8XC73"/>
<comment type="similarity">
    <text evidence="3">Belongs to the prokaryotic Ku family.</text>
</comment>
<dbReference type="PANTHER" id="PTHR41251">
    <property type="entry name" value="NON-HOMOLOGOUS END JOINING PROTEIN KU"/>
    <property type="match status" value="1"/>
</dbReference>
<keyword evidence="2 3" id="KW-0233">DNA recombination</keyword>
<reference evidence="6 7" key="1">
    <citation type="submission" date="2016-10" db="EMBL/GenBank/DDBJ databases">
        <authorList>
            <person name="de Groot N.N."/>
        </authorList>
    </citation>
    <scope>NUCLEOTIDE SEQUENCE [LARGE SCALE GENOMIC DNA]</scope>
    <source>
        <strain evidence="6 7">DSM 44993</strain>
    </source>
</reference>
<proteinExistence type="inferred from homology"/>
<dbReference type="InterPro" id="IPR009187">
    <property type="entry name" value="Prok_Ku"/>
</dbReference>
<dbReference type="RefSeq" id="WP_091618198.1">
    <property type="nucleotide sequence ID" value="NZ_FOEF01000007.1"/>
</dbReference>
<dbReference type="GO" id="GO:0006303">
    <property type="term" value="P:double-strand break repair via nonhomologous end joining"/>
    <property type="evidence" value="ECO:0007669"/>
    <property type="project" value="UniProtKB-UniRule"/>
</dbReference>
<accession>A0A1H8XC73</accession>
<feature type="compositionally biased region" description="Basic and acidic residues" evidence="4">
    <location>
        <begin position="256"/>
        <end position="271"/>
    </location>
</feature>
<dbReference type="Proteomes" id="UP000198582">
    <property type="component" value="Unassembled WGS sequence"/>
</dbReference>
<dbReference type="EMBL" id="FOEF01000007">
    <property type="protein sequence ID" value="SEP37439.1"/>
    <property type="molecule type" value="Genomic_DNA"/>
</dbReference>
<dbReference type="InterPro" id="IPR006164">
    <property type="entry name" value="DNA_bd_Ku70/Ku80"/>
</dbReference>
<keyword evidence="3" id="KW-0234">DNA repair</keyword>
<dbReference type="STRING" id="394193.SAMN04489732_10710"/>
<dbReference type="PANTHER" id="PTHR41251:SF1">
    <property type="entry name" value="NON-HOMOLOGOUS END JOINING PROTEIN KU"/>
    <property type="match status" value="1"/>
</dbReference>
<evidence type="ECO:0000256" key="3">
    <source>
        <dbReference type="HAMAP-Rule" id="MF_01875"/>
    </source>
</evidence>
<comment type="function">
    <text evidence="3">With LigD forms a non-homologous end joining (NHEJ) DNA repair enzyme, which repairs dsDNA breaks with reduced fidelity. Binds linear dsDNA with 5'- and 3'- overhangs but not closed circular dsDNA nor ssDNA. Recruits and stimulates the ligase activity of LigD.</text>
</comment>
<dbReference type="InterPro" id="IPR016194">
    <property type="entry name" value="SPOC-like_C_dom_sf"/>
</dbReference>
<dbReference type="PIRSF" id="PIRSF006493">
    <property type="entry name" value="Prok_Ku"/>
    <property type="match status" value="1"/>
</dbReference>
<keyword evidence="1 3" id="KW-0238">DNA-binding</keyword>
<dbReference type="GO" id="GO:0003690">
    <property type="term" value="F:double-stranded DNA binding"/>
    <property type="evidence" value="ECO:0007669"/>
    <property type="project" value="UniProtKB-UniRule"/>
</dbReference>
<dbReference type="HAMAP" id="MF_01875">
    <property type="entry name" value="Prokaryotic_Ku"/>
    <property type="match status" value="1"/>
</dbReference>
<sequence>MRPVWQGSLAFGLVSVPVRLYKAVDDHAVHFTQFQQGTRDRIRSRRVNERTGDEVPYAEIAKGYELDDSEYVLVEQQELDEVAPGRSRSLEVERFVDLDEVDPIYFDRTYWLAPAKEDAERPYVLLVEALGKRDKAAVAKFALHGREHLALVRAGKGVLVLNTLHFATDVRDPAKDIPLLPADAKTNGKELEMAVRLIDAMTGQWQPEEYHDTYNERVRDLIDAKKAGGTVTPAAEPDEDTKVVDLFEALSKSVRKRDGQRGRSAKREKPDLAGLSKAQLQKLAKERDVKGRSKMTRDDLEAALKAS</sequence>
<evidence type="ECO:0000256" key="1">
    <source>
        <dbReference type="ARBA" id="ARBA00023125"/>
    </source>
</evidence>
<feature type="region of interest" description="Disordered" evidence="4">
    <location>
        <begin position="254"/>
        <end position="307"/>
    </location>
</feature>
<dbReference type="OrthoDB" id="9795084at2"/>
<keyword evidence="3" id="KW-0227">DNA damage</keyword>
<evidence type="ECO:0000313" key="7">
    <source>
        <dbReference type="Proteomes" id="UP000198582"/>
    </source>
</evidence>
<organism evidence="6 7">
    <name type="scientific">Amycolatopsis saalfeldensis</name>
    <dbReference type="NCBI Taxonomy" id="394193"/>
    <lineage>
        <taxon>Bacteria</taxon>
        <taxon>Bacillati</taxon>
        <taxon>Actinomycetota</taxon>
        <taxon>Actinomycetes</taxon>
        <taxon>Pseudonocardiales</taxon>
        <taxon>Pseudonocardiaceae</taxon>
        <taxon>Amycolatopsis</taxon>
    </lineage>
</organism>
<keyword evidence="7" id="KW-1185">Reference proteome</keyword>
<name>A0A1H8XC73_9PSEU</name>
<gene>
    <name evidence="3" type="primary">ku</name>
    <name evidence="6" type="ORF">SAMN04489732_10710</name>
</gene>
<evidence type="ECO:0000256" key="4">
    <source>
        <dbReference type="SAM" id="MobiDB-lite"/>
    </source>
</evidence>
<dbReference type="SUPFAM" id="SSF100939">
    <property type="entry name" value="SPOC domain-like"/>
    <property type="match status" value="1"/>
</dbReference>
<protein>
    <recommendedName>
        <fullName evidence="3">Non-homologous end joining protein Ku</fullName>
    </recommendedName>
</protein>
<dbReference type="GO" id="GO:0006310">
    <property type="term" value="P:DNA recombination"/>
    <property type="evidence" value="ECO:0007669"/>
    <property type="project" value="UniProtKB-KW"/>
</dbReference>
<dbReference type="Gene3D" id="2.40.290.10">
    <property type="match status" value="1"/>
</dbReference>
<feature type="domain" description="Ku" evidence="5">
    <location>
        <begin position="52"/>
        <end position="182"/>
    </location>
</feature>
<comment type="subunit">
    <text evidence="3">Homodimer. Interacts with LigD.</text>
</comment>
<dbReference type="CDD" id="cd00789">
    <property type="entry name" value="KU_like"/>
    <property type="match status" value="1"/>
</dbReference>
<evidence type="ECO:0000259" key="5">
    <source>
        <dbReference type="SMART" id="SM00559"/>
    </source>
</evidence>
<dbReference type="Pfam" id="PF02735">
    <property type="entry name" value="Ku"/>
    <property type="match status" value="1"/>
</dbReference>
<evidence type="ECO:0000313" key="6">
    <source>
        <dbReference type="EMBL" id="SEP37439.1"/>
    </source>
</evidence>
<dbReference type="NCBIfam" id="TIGR02772">
    <property type="entry name" value="Ku_bact"/>
    <property type="match status" value="1"/>
</dbReference>